<keyword evidence="22" id="KW-1185">Reference proteome</keyword>
<keyword evidence="7" id="KW-0808">Transferase</keyword>
<comment type="caution">
    <text evidence="21">The sequence shown here is derived from an EMBL/GenBank/DDBJ whole genome shotgun (WGS) entry which is preliminary data.</text>
</comment>
<dbReference type="PANTHER" id="PTHR43047">
    <property type="entry name" value="TWO-COMPONENT HISTIDINE PROTEIN KINASE"/>
    <property type="match status" value="1"/>
</dbReference>
<dbReference type="GO" id="GO:0005886">
    <property type="term" value="C:plasma membrane"/>
    <property type="evidence" value="ECO:0007669"/>
    <property type="project" value="UniProtKB-SubCell"/>
</dbReference>
<evidence type="ECO:0000259" key="19">
    <source>
        <dbReference type="PROSITE" id="PS50110"/>
    </source>
</evidence>
<comment type="catalytic activity">
    <reaction evidence="1">
        <text>ATP + protein L-histidine = ADP + protein N-phospho-L-histidine.</text>
        <dbReference type="EC" id="2.7.13.3"/>
    </reaction>
</comment>
<dbReference type="Pfam" id="PF00512">
    <property type="entry name" value="HisKA"/>
    <property type="match status" value="1"/>
</dbReference>
<dbReference type="SMART" id="SM00062">
    <property type="entry name" value="PBPb"/>
    <property type="match status" value="2"/>
</dbReference>
<evidence type="ECO:0000259" key="20">
    <source>
        <dbReference type="PROSITE" id="PS50894"/>
    </source>
</evidence>
<dbReference type="SUPFAM" id="SSF47384">
    <property type="entry name" value="Homodimeric domain of signal transducing histidine kinase"/>
    <property type="match status" value="1"/>
</dbReference>
<dbReference type="FunFam" id="3.30.565.10:FF:000010">
    <property type="entry name" value="Sensor histidine kinase RcsC"/>
    <property type="match status" value="1"/>
</dbReference>
<gene>
    <name evidence="21" type="ORF">EC847_1185</name>
</gene>
<dbReference type="Gene3D" id="3.40.190.10">
    <property type="entry name" value="Periplasmic binding protein-like II"/>
    <property type="match status" value="4"/>
</dbReference>
<name>A0A4R6E178_SCAGO</name>
<evidence type="ECO:0000256" key="17">
    <source>
        <dbReference type="SAM" id="Phobius"/>
    </source>
</evidence>
<dbReference type="PROSITE" id="PS50109">
    <property type="entry name" value="HIS_KIN"/>
    <property type="match status" value="1"/>
</dbReference>
<keyword evidence="11" id="KW-0547">Nucleotide-binding</keyword>
<evidence type="ECO:0000256" key="13">
    <source>
        <dbReference type="ARBA" id="ARBA00023012"/>
    </source>
</evidence>
<evidence type="ECO:0000256" key="9">
    <source>
        <dbReference type="ARBA" id="ARBA00022729"/>
    </source>
</evidence>
<evidence type="ECO:0000256" key="6">
    <source>
        <dbReference type="ARBA" id="ARBA00022553"/>
    </source>
</evidence>
<protein>
    <recommendedName>
        <fullName evidence="3">histidine kinase</fullName>
        <ecNumber evidence="3">2.7.13.3</ecNumber>
    </recommendedName>
</protein>
<keyword evidence="13" id="KW-0902">Two-component regulatory system</keyword>
<evidence type="ECO:0000256" key="16">
    <source>
        <dbReference type="PROSITE-ProRule" id="PRU00169"/>
    </source>
</evidence>
<dbReference type="Gene3D" id="1.10.287.130">
    <property type="match status" value="1"/>
</dbReference>
<keyword evidence="9" id="KW-0732">Signal</keyword>
<dbReference type="SUPFAM" id="SSF47226">
    <property type="entry name" value="Histidine-containing phosphotransfer domain, HPT domain"/>
    <property type="match status" value="1"/>
</dbReference>
<dbReference type="InterPro" id="IPR004358">
    <property type="entry name" value="Sig_transdc_His_kin-like_C"/>
</dbReference>
<keyword evidence="11" id="KW-0067">ATP-binding</keyword>
<dbReference type="GO" id="GO:0000155">
    <property type="term" value="F:phosphorelay sensor kinase activity"/>
    <property type="evidence" value="ECO:0007669"/>
    <property type="project" value="InterPro"/>
</dbReference>
<evidence type="ECO:0000256" key="3">
    <source>
        <dbReference type="ARBA" id="ARBA00012438"/>
    </source>
</evidence>
<comment type="subcellular location">
    <subcellularLocation>
        <location evidence="2">Cell inner membrane</location>
        <topology evidence="2">Multi-pass membrane protein</topology>
    </subcellularLocation>
</comment>
<evidence type="ECO:0000256" key="11">
    <source>
        <dbReference type="ARBA" id="ARBA00022840"/>
    </source>
</evidence>
<dbReference type="PANTHER" id="PTHR43047:SF72">
    <property type="entry name" value="OSMOSENSING HISTIDINE PROTEIN KINASE SLN1"/>
    <property type="match status" value="1"/>
</dbReference>
<dbReference type="InterPro" id="IPR005467">
    <property type="entry name" value="His_kinase_dom"/>
</dbReference>
<feature type="modified residue" description="4-aspartylphosphate" evidence="16">
    <location>
        <position position="867"/>
    </location>
</feature>
<dbReference type="Pfam" id="PF00497">
    <property type="entry name" value="SBP_bac_3"/>
    <property type="match status" value="2"/>
</dbReference>
<evidence type="ECO:0000256" key="10">
    <source>
        <dbReference type="ARBA" id="ARBA00022777"/>
    </source>
</evidence>
<evidence type="ECO:0000256" key="2">
    <source>
        <dbReference type="ARBA" id="ARBA00004429"/>
    </source>
</evidence>
<evidence type="ECO:0000256" key="5">
    <source>
        <dbReference type="ARBA" id="ARBA00022519"/>
    </source>
</evidence>
<dbReference type="SMART" id="SM00387">
    <property type="entry name" value="HATPase_c"/>
    <property type="match status" value="1"/>
</dbReference>
<proteinExistence type="predicted"/>
<dbReference type="Pfam" id="PF02518">
    <property type="entry name" value="HATPase_c"/>
    <property type="match status" value="1"/>
</dbReference>
<dbReference type="InterPro" id="IPR008207">
    <property type="entry name" value="Sig_transdc_His_kin_Hpt_dom"/>
</dbReference>
<dbReference type="CDD" id="cd16922">
    <property type="entry name" value="HATPase_EvgS-ArcB-TorS-like"/>
    <property type="match status" value="1"/>
</dbReference>
<accession>A0A4R6E178</accession>
<keyword evidence="5" id="KW-0997">Cell inner membrane</keyword>
<dbReference type="SUPFAM" id="SSF55874">
    <property type="entry name" value="ATPase domain of HSP90 chaperone/DNA topoisomerase II/histidine kinase"/>
    <property type="match status" value="1"/>
</dbReference>
<dbReference type="Pfam" id="PF01627">
    <property type="entry name" value="Hpt"/>
    <property type="match status" value="1"/>
</dbReference>
<dbReference type="Gene3D" id="1.20.120.160">
    <property type="entry name" value="HPT domain"/>
    <property type="match status" value="1"/>
</dbReference>
<dbReference type="Gene3D" id="3.30.565.10">
    <property type="entry name" value="Histidine kinase-like ATPase, C-terminal domain"/>
    <property type="match status" value="1"/>
</dbReference>
<keyword evidence="8 17" id="KW-0812">Transmembrane</keyword>
<dbReference type="InterPro" id="IPR011006">
    <property type="entry name" value="CheY-like_superfamily"/>
</dbReference>
<dbReference type="EMBL" id="SNVX01000018">
    <property type="protein sequence ID" value="TDN51476.1"/>
    <property type="molecule type" value="Genomic_DNA"/>
</dbReference>
<feature type="transmembrane region" description="Helical" evidence="17">
    <location>
        <begin position="525"/>
        <end position="546"/>
    </location>
</feature>
<evidence type="ECO:0000256" key="12">
    <source>
        <dbReference type="ARBA" id="ARBA00022989"/>
    </source>
</evidence>
<evidence type="ECO:0000256" key="4">
    <source>
        <dbReference type="ARBA" id="ARBA00022475"/>
    </source>
</evidence>
<dbReference type="Gene3D" id="3.40.50.2300">
    <property type="match status" value="1"/>
</dbReference>
<feature type="domain" description="HPt" evidence="20">
    <location>
        <begin position="944"/>
        <end position="1044"/>
    </location>
</feature>
<evidence type="ECO:0000256" key="15">
    <source>
        <dbReference type="PROSITE-ProRule" id="PRU00110"/>
    </source>
</evidence>
<evidence type="ECO:0000259" key="18">
    <source>
        <dbReference type="PROSITE" id="PS50109"/>
    </source>
</evidence>
<sequence>MLRWWLIAWTVLSIFCGQVLASENELQLLARSKFVIENPGLSGQQWRWVREHRLLRVAVWLPMSPPYDITTGLNDYGGINADFLGLIAENLNIRIEILRYPSYHDAISALVNGKADLIAQSGKSQYDRHMLLTRPYSINTPVEVENIDSPSYQHKRRIAICPQLSSESILEQFPGGQLVKFPSNRLALEALMFRHLDIFICDVTTTQYLISQSNFSNLSTRPVYPSFIPVGFAFAALPKNKPWIEVINNILEALPDNVSVEIHRRWNGGFPLSLSEQYPVYTPLEHKWIKNHHNIRVAVVDGNSPISWINASDQLHGIMSDLLTALRLRTGFKFEIRPYPNFDSALKAVESGESDLVAGATQKNIWQHNLLTTRTWLYNSWVMVGKKNARVSMHSPRIVALRDQRPTDWLQLHDDGNVISTDTWRTGLLCVMQDKCDIMFAPLLVADDWLSADEFSGLKILGSVDTAPMRFSLGVSQDLYPLVMILNKALINIPPEELHAITSSSASTNEHLVSAKNFFFDHKSLWISLAVILIVLTVLSSGYLIVLQRRLNILKKSKVISDNANEIKSHFIATMSHELRTPVSAIIGLIELVLKRPQDAVENQKRIQAAWQGGQSLLALIGNILDVSRIEAGKLTLYPCRTPLLPLLESIALLFEGVAALKGLTFYLEMDSELKDDVFVDPLRLRQIISNLLGNAIKFTPSGSVTLRAIHHQAEKDNRINLQIDVQDTGKGISPLAQKNLFERFSQGDNKQTGEGSGLGLYICRRLIDMMGGDMVLQSQPRQGTLVTVHLCLPLLPAAIDTLTGHPAQEIICPDNLQVFVVDDNSAGRMLLEHQFMHLGHHPTSFTSAKALLAYLEHHRADLIVTDCNMPEMDGFELATLIHQHYPETRLLGITADARDSTRLAAIAAGMDGCLFKPVTLEQLTDCIQSLTFTNALPTIRLPATLLEGENGRVFLTLQINELEEMLLWLTQNNGINQPELPSRLHRLRGGLQLLGVPDIEALCIRLEQRMTEQGLAELETALTYLRDTLKLSLQGLKTVLHENGDADAS</sequence>
<dbReference type="CDD" id="cd13705">
    <property type="entry name" value="PBP2_BvgS_D1"/>
    <property type="match status" value="1"/>
</dbReference>
<dbReference type="Pfam" id="PF00072">
    <property type="entry name" value="Response_reg"/>
    <property type="match status" value="1"/>
</dbReference>
<keyword evidence="10 21" id="KW-0418">Kinase</keyword>
<dbReference type="CDD" id="cd17546">
    <property type="entry name" value="REC_hyHK_CKI1_RcsC-like"/>
    <property type="match status" value="1"/>
</dbReference>
<feature type="modified residue" description="Phosphohistidine" evidence="15">
    <location>
        <position position="986"/>
    </location>
</feature>
<feature type="domain" description="Histidine kinase" evidence="18">
    <location>
        <begin position="574"/>
        <end position="795"/>
    </location>
</feature>
<dbReference type="GO" id="GO:0009927">
    <property type="term" value="F:histidine phosphotransfer kinase activity"/>
    <property type="evidence" value="ECO:0007669"/>
    <property type="project" value="TreeGrafter"/>
</dbReference>
<dbReference type="RefSeq" id="WP_133462078.1">
    <property type="nucleotide sequence ID" value="NZ_SNVX01000018.1"/>
</dbReference>
<keyword evidence="4" id="KW-1003">Cell membrane</keyword>
<dbReference type="InterPro" id="IPR001638">
    <property type="entry name" value="Solute-binding_3/MltF_N"/>
</dbReference>
<dbReference type="InterPro" id="IPR001789">
    <property type="entry name" value="Sig_transdc_resp-reg_receiver"/>
</dbReference>
<reference evidence="21 22" key="1">
    <citation type="submission" date="2019-03" db="EMBL/GenBank/DDBJ databases">
        <title>Genomic analyses of the natural microbiome of Caenorhabditis elegans.</title>
        <authorList>
            <person name="Samuel B."/>
        </authorList>
    </citation>
    <scope>NUCLEOTIDE SEQUENCE [LARGE SCALE GENOMIC DNA]</scope>
    <source>
        <strain evidence="21 22">BIGb0156</strain>
    </source>
</reference>
<dbReference type="InterPro" id="IPR036890">
    <property type="entry name" value="HATPase_C_sf"/>
</dbReference>
<dbReference type="SMART" id="SM00448">
    <property type="entry name" value="REC"/>
    <property type="match status" value="1"/>
</dbReference>
<dbReference type="InterPro" id="IPR049870">
    <property type="entry name" value="BvgS-like_periplasmic1"/>
</dbReference>
<keyword evidence="14 17" id="KW-0472">Membrane</keyword>
<evidence type="ECO:0000313" key="22">
    <source>
        <dbReference type="Proteomes" id="UP000295530"/>
    </source>
</evidence>
<dbReference type="OrthoDB" id="9770795at2"/>
<dbReference type="SUPFAM" id="SSF52172">
    <property type="entry name" value="CheY-like"/>
    <property type="match status" value="1"/>
</dbReference>
<evidence type="ECO:0000256" key="1">
    <source>
        <dbReference type="ARBA" id="ARBA00000085"/>
    </source>
</evidence>
<dbReference type="Proteomes" id="UP000295530">
    <property type="component" value="Unassembled WGS sequence"/>
</dbReference>
<dbReference type="InterPro" id="IPR036097">
    <property type="entry name" value="HisK_dim/P_sf"/>
</dbReference>
<dbReference type="AlphaFoldDB" id="A0A4R6E178"/>
<evidence type="ECO:0000256" key="8">
    <source>
        <dbReference type="ARBA" id="ARBA00022692"/>
    </source>
</evidence>
<dbReference type="CDD" id="cd00082">
    <property type="entry name" value="HisKA"/>
    <property type="match status" value="1"/>
</dbReference>
<keyword evidence="12 17" id="KW-1133">Transmembrane helix</keyword>
<evidence type="ECO:0000256" key="7">
    <source>
        <dbReference type="ARBA" id="ARBA00022679"/>
    </source>
</evidence>
<dbReference type="SMART" id="SM00388">
    <property type="entry name" value="HisKA"/>
    <property type="match status" value="1"/>
</dbReference>
<keyword evidence="6 16" id="KW-0597">Phosphoprotein</keyword>
<organism evidence="21 22">
    <name type="scientific">Scandinavium goeteborgense</name>
    <dbReference type="NCBI Taxonomy" id="1851514"/>
    <lineage>
        <taxon>Bacteria</taxon>
        <taxon>Pseudomonadati</taxon>
        <taxon>Pseudomonadota</taxon>
        <taxon>Gammaproteobacteria</taxon>
        <taxon>Enterobacterales</taxon>
        <taxon>Enterobacteriaceae</taxon>
        <taxon>Scandinavium</taxon>
    </lineage>
</organism>
<dbReference type="InterPro" id="IPR003661">
    <property type="entry name" value="HisK_dim/P_dom"/>
</dbReference>
<dbReference type="PRINTS" id="PR00344">
    <property type="entry name" value="BCTRLSENSOR"/>
</dbReference>
<dbReference type="EC" id="2.7.13.3" evidence="3"/>
<feature type="domain" description="Response regulatory" evidence="19">
    <location>
        <begin position="818"/>
        <end position="932"/>
    </location>
</feature>
<evidence type="ECO:0000313" key="21">
    <source>
        <dbReference type="EMBL" id="TDN51476.1"/>
    </source>
</evidence>
<dbReference type="SUPFAM" id="SSF53850">
    <property type="entry name" value="Periplasmic binding protein-like II"/>
    <property type="match status" value="2"/>
</dbReference>
<dbReference type="InterPro" id="IPR036641">
    <property type="entry name" value="HPT_dom_sf"/>
</dbReference>
<evidence type="ECO:0000256" key="14">
    <source>
        <dbReference type="ARBA" id="ARBA00023136"/>
    </source>
</evidence>
<dbReference type="PROSITE" id="PS50894">
    <property type="entry name" value="HPT"/>
    <property type="match status" value="1"/>
</dbReference>
<dbReference type="PROSITE" id="PS50110">
    <property type="entry name" value="RESPONSE_REGULATORY"/>
    <property type="match status" value="1"/>
</dbReference>
<dbReference type="InterPro" id="IPR003594">
    <property type="entry name" value="HATPase_dom"/>
</dbReference>